<dbReference type="InterPro" id="IPR011344">
    <property type="entry name" value="ssDNA-bd"/>
</dbReference>
<sequence>MAEKSLNKVQLIGRLGKDADLRYTPNGKAVASFSLATNERFKPGDSDEWQDKTEWHNIVVWGKTAESLAEYLTKGQRIYVDGRLQTRSWEDQSGNKRYTTEIVAWDVILLGGRGDSSSSSYRPPHPAETYTPPAPTHTGTVSDNHDVEPVEEPRDDIPF</sequence>
<comment type="subunit">
    <text evidence="2">Homotetramer.</text>
</comment>
<dbReference type="CDD" id="cd04496">
    <property type="entry name" value="SSB_OBF"/>
    <property type="match status" value="1"/>
</dbReference>
<evidence type="ECO:0000256" key="4">
    <source>
        <dbReference type="SAM" id="MobiDB-lite"/>
    </source>
</evidence>
<dbReference type="HAMAP" id="MF_00984">
    <property type="entry name" value="SSB"/>
    <property type="match status" value="1"/>
</dbReference>
<keyword evidence="1 2" id="KW-0238">DNA-binding</keyword>
<dbReference type="PROSITE" id="PS50935">
    <property type="entry name" value="SSB"/>
    <property type="match status" value="1"/>
</dbReference>
<dbReference type="GO" id="GO:0009295">
    <property type="term" value="C:nucleoid"/>
    <property type="evidence" value="ECO:0007669"/>
    <property type="project" value="TreeGrafter"/>
</dbReference>
<dbReference type="PIRSF" id="PIRSF002070">
    <property type="entry name" value="SSB"/>
    <property type="match status" value="1"/>
</dbReference>
<gene>
    <name evidence="5" type="ORF">U27_04778</name>
</gene>
<dbReference type="Pfam" id="PF00436">
    <property type="entry name" value="SSB"/>
    <property type="match status" value="1"/>
</dbReference>
<dbReference type="HOGENOM" id="CLU_078758_0_2_0"/>
<comment type="caution">
    <text evidence="2">Lacks conserved residue(s) required for the propagation of feature annotation.</text>
</comment>
<dbReference type="AlphaFoldDB" id="A0A081BZQ6"/>
<evidence type="ECO:0000256" key="3">
    <source>
        <dbReference type="PIRNR" id="PIRNR002070"/>
    </source>
</evidence>
<dbReference type="PANTHER" id="PTHR10302">
    <property type="entry name" value="SINGLE-STRANDED DNA-BINDING PROTEIN"/>
    <property type="match status" value="1"/>
</dbReference>
<protein>
    <recommendedName>
        <fullName evidence="2 3">Single-stranded DNA-binding protein</fullName>
        <shortName evidence="2">SSB</shortName>
    </recommendedName>
</protein>
<evidence type="ECO:0000256" key="2">
    <source>
        <dbReference type="HAMAP-Rule" id="MF_00984"/>
    </source>
</evidence>
<evidence type="ECO:0000313" key="6">
    <source>
        <dbReference type="Proteomes" id="UP000030661"/>
    </source>
</evidence>
<dbReference type="Gene3D" id="2.40.50.140">
    <property type="entry name" value="Nucleic acid-binding proteins"/>
    <property type="match status" value="1"/>
</dbReference>
<dbReference type="PANTHER" id="PTHR10302:SF0">
    <property type="entry name" value="SINGLE-STRANDED DNA-BINDING PROTEIN, MITOCHONDRIAL"/>
    <property type="match status" value="1"/>
</dbReference>
<accession>A0A081BZQ6</accession>
<dbReference type="InterPro" id="IPR000424">
    <property type="entry name" value="Primosome_PriB/ssb"/>
</dbReference>
<dbReference type="Proteomes" id="UP000030661">
    <property type="component" value="Unassembled WGS sequence"/>
</dbReference>
<dbReference type="STRING" id="1499967.U27_04778"/>
<evidence type="ECO:0000256" key="1">
    <source>
        <dbReference type="ARBA" id="ARBA00023125"/>
    </source>
</evidence>
<name>A0A081BZQ6_VECG1</name>
<proteinExistence type="inferred from homology"/>
<dbReference type="SUPFAM" id="SSF50249">
    <property type="entry name" value="Nucleic acid-binding proteins"/>
    <property type="match status" value="1"/>
</dbReference>
<organism evidence="5">
    <name type="scientific">Vecturithrix granuli</name>
    <dbReference type="NCBI Taxonomy" id="1499967"/>
    <lineage>
        <taxon>Bacteria</taxon>
        <taxon>Candidatus Moduliflexota</taxon>
        <taxon>Candidatus Vecturitrichia</taxon>
        <taxon>Candidatus Vecturitrichales</taxon>
        <taxon>Candidatus Vecturitrichaceae</taxon>
        <taxon>Candidatus Vecturithrix</taxon>
    </lineage>
</organism>
<dbReference type="InterPro" id="IPR012340">
    <property type="entry name" value="NA-bd_OB-fold"/>
</dbReference>
<dbReference type="eggNOG" id="COG0629">
    <property type="taxonomic scope" value="Bacteria"/>
</dbReference>
<evidence type="ECO:0000313" key="5">
    <source>
        <dbReference type="EMBL" id="GAK57811.1"/>
    </source>
</evidence>
<dbReference type="GO" id="GO:0003697">
    <property type="term" value="F:single-stranded DNA binding"/>
    <property type="evidence" value="ECO:0007669"/>
    <property type="project" value="UniProtKB-UniRule"/>
</dbReference>
<dbReference type="EMBL" id="DF820466">
    <property type="protein sequence ID" value="GAK57811.1"/>
    <property type="molecule type" value="Genomic_DNA"/>
</dbReference>
<keyword evidence="6" id="KW-1185">Reference proteome</keyword>
<feature type="region of interest" description="Disordered" evidence="4">
    <location>
        <begin position="115"/>
        <end position="159"/>
    </location>
</feature>
<dbReference type="NCBIfam" id="TIGR00621">
    <property type="entry name" value="ssb"/>
    <property type="match status" value="1"/>
</dbReference>
<dbReference type="GO" id="GO:0006260">
    <property type="term" value="P:DNA replication"/>
    <property type="evidence" value="ECO:0007669"/>
    <property type="project" value="InterPro"/>
</dbReference>
<reference evidence="5" key="1">
    <citation type="journal article" date="2015" name="PeerJ">
        <title>First genomic representation of candidate bacterial phylum KSB3 points to enhanced environmental sensing as a trigger of wastewater bulking.</title>
        <authorList>
            <person name="Sekiguchi Y."/>
            <person name="Ohashi A."/>
            <person name="Parks D.H."/>
            <person name="Yamauchi T."/>
            <person name="Tyson G.W."/>
            <person name="Hugenholtz P."/>
        </authorList>
    </citation>
    <scope>NUCLEOTIDE SEQUENCE [LARGE SCALE GENOMIC DNA]</scope>
</reference>
<feature type="compositionally biased region" description="Basic and acidic residues" evidence="4">
    <location>
        <begin position="143"/>
        <end position="159"/>
    </location>
</feature>